<dbReference type="InterPro" id="IPR004468">
    <property type="entry name" value="CTP_synthase"/>
</dbReference>
<reference evidence="11 12" key="1">
    <citation type="journal article" date="2015" name="BMC Genomics">
        <title>Genome mining reveals unlocked bioactive potential of marine Gram-negative bacteria.</title>
        <authorList>
            <person name="Machado H."/>
            <person name="Sonnenschein E.C."/>
            <person name="Melchiorsen J."/>
            <person name="Gram L."/>
        </authorList>
    </citation>
    <scope>NUCLEOTIDE SEQUENCE [LARGE SCALE GENOMIC DNA]</scope>
    <source>
        <strain evidence="11 12">S4054</strain>
    </source>
</reference>
<evidence type="ECO:0000256" key="5">
    <source>
        <dbReference type="ARBA" id="ARBA00022741"/>
    </source>
</evidence>
<dbReference type="UniPathway" id="UPA00159">
    <property type="reaction ID" value="UER00277"/>
</dbReference>
<dbReference type="InterPro" id="IPR017926">
    <property type="entry name" value="GATASE"/>
</dbReference>
<dbReference type="NCBIfam" id="NF004836">
    <property type="entry name" value="PRK06186.1"/>
    <property type="match status" value="1"/>
</dbReference>
<comment type="catalytic activity">
    <reaction evidence="9">
        <text>UTP + L-glutamine + ATP + H2O = CTP + L-glutamate + ADP + phosphate + 2 H(+)</text>
        <dbReference type="Rhea" id="RHEA:26426"/>
        <dbReference type="ChEBI" id="CHEBI:15377"/>
        <dbReference type="ChEBI" id="CHEBI:15378"/>
        <dbReference type="ChEBI" id="CHEBI:29985"/>
        <dbReference type="ChEBI" id="CHEBI:30616"/>
        <dbReference type="ChEBI" id="CHEBI:37563"/>
        <dbReference type="ChEBI" id="CHEBI:43474"/>
        <dbReference type="ChEBI" id="CHEBI:46398"/>
        <dbReference type="ChEBI" id="CHEBI:58359"/>
        <dbReference type="ChEBI" id="CHEBI:456216"/>
        <dbReference type="EC" id="6.3.4.2"/>
    </reaction>
</comment>
<dbReference type="GO" id="GO:0044210">
    <property type="term" value="P:'de novo' CTP biosynthetic process"/>
    <property type="evidence" value="ECO:0007669"/>
    <property type="project" value="UniProtKB-UniPathway"/>
</dbReference>
<evidence type="ECO:0000256" key="7">
    <source>
        <dbReference type="ARBA" id="ARBA00022962"/>
    </source>
</evidence>
<name>A0A0F6AA65_9GAMM</name>
<dbReference type="PATRIC" id="fig|1129367.4.peg.3830"/>
<dbReference type="PANTHER" id="PTHR11550:SF0">
    <property type="entry name" value="CTP SYNTHASE-RELATED"/>
    <property type="match status" value="1"/>
</dbReference>
<evidence type="ECO:0000256" key="2">
    <source>
        <dbReference type="ARBA" id="ARBA00007533"/>
    </source>
</evidence>
<comment type="similarity">
    <text evidence="2">Belongs to the CTP synthase family.</text>
</comment>
<dbReference type="Proteomes" id="UP000033434">
    <property type="component" value="Unassembled WGS sequence"/>
</dbReference>
<evidence type="ECO:0000259" key="10">
    <source>
        <dbReference type="Pfam" id="PF00117"/>
    </source>
</evidence>
<dbReference type="GO" id="GO:0019856">
    <property type="term" value="P:pyrimidine nucleobase biosynthetic process"/>
    <property type="evidence" value="ECO:0007669"/>
    <property type="project" value="TreeGrafter"/>
</dbReference>
<dbReference type="AlphaFoldDB" id="A0A0F6AA65"/>
<keyword evidence="4" id="KW-0436">Ligase</keyword>
<protein>
    <recommendedName>
        <fullName evidence="3">CTP synthase (glutamine hydrolyzing)</fullName>
        <ecNumber evidence="3">6.3.4.2</ecNumber>
    </recommendedName>
</protein>
<gene>
    <name evidence="11" type="ORF">N479_18850</name>
</gene>
<evidence type="ECO:0000313" key="12">
    <source>
        <dbReference type="Proteomes" id="UP000033434"/>
    </source>
</evidence>
<sequence>MKELSIVLIGDFDPTVPAHQGIPLSVDLAAEDLKLKVTATWLGTDKVKDTDLSQFDGIWCVPKTPYVDPEGAITAIRFARENLIPFLGTCGGFQHVVVEYARNVIGWSDAAHGESEPDAKRQVISPLSCALVETTEKINLFAQSQLASIYGSLTIQEGYRCRYGLNTTFRDALLQGPLVGSADDDTTEIRAVELTIHPFFIATLFQPERAALSDKRSPLIHAFINACAQNQALTRQ</sequence>
<keyword evidence="5" id="KW-0547">Nucleotide-binding</keyword>
<evidence type="ECO:0000256" key="9">
    <source>
        <dbReference type="ARBA" id="ARBA00047781"/>
    </source>
</evidence>
<dbReference type="Pfam" id="PF00117">
    <property type="entry name" value="GATase"/>
    <property type="match status" value="1"/>
</dbReference>
<dbReference type="InterPro" id="IPR029062">
    <property type="entry name" value="Class_I_gatase-like"/>
</dbReference>
<organism evidence="11 12">
    <name type="scientific">Pseudoalteromonas luteoviolacea S4054</name>
    <dbReference type="NCBI Taxonomy" id="1129367"/>
    <lineage>
        <taxon>Bacteria</taxon>
        <taxon>Pseudomonadati</taxon>
        <taxon>Pseudomonadota</taxon>
        <taxon>Gammaproteobacteria</taxon>
        <taxon>Alteromonadales</taxon>
        <taxon>Pseudoalteromonadaceae</taxon>
        <taxon>Pseudoalteromonas</taxon>
    </lineage>
</organism>
<keyword evidence="6" id="KW-0067">ATP-binding</keyword>
<dbReference type="EMBL" id="AUXW01000166">
    <property type="protein sequence ID" value="KKE82299.1"/>
    <property type="molecule type" value="Genomic_DNA"/>
</dbReference>
<dbReference type="Gene3D" id="3.40.50.880">
    <property type="match status" value="1"/>
</dbReference>
<dbReference type="PANTHER" id="PTHR11550">
    <property type="entry name" value="CTP SYNTHASE"/>
    <property type="match status" value="1"/>
</dbReference>
<evidence type="ECO:0000256" key="3">
    <source>
        <dbReference type="ARBA" id="ARBA00012291"/>
    </source>
</evidence>
<dbReference type="GO" id="GO:0003883">
    <property type="term" value="F:CTP synthase activity"/>
    <property type="evidence" value="ECO:0007669"/>
    <property type="project" value="UniProtKB-EC"/>
</dbReference>
<comment type="caution">
    <text evidence="11">The sequence shown here is derived from an EMBL/GenBank/DDBJ whole genome shotgun (WGS) entry which is preliminary data.</text>
</comment>
<proteinExistence type="inferred from homology"/>
<evidence type="ECO:0000256" key="4">
    <source>
        <dbReference type="ARBA" id="ARBA00022598"/>
    </source>
</evidence>
<keyword evidence="7" id="KW-0315">Glutamine amidotransferase</keyword>
<dbReference type="EC" id="6.3.4.2" evidence="3"/>
<comment type="pathway">
    <text evidence="1">Pyrimidine metabolism; CTP biosynthesis via de novo pathway; CTP from UDP: step 2/2.</text>
</comment>
<evidence type="ECO:0000256" key="6">
    <source>
        <dbReference type="ARBA" id="ARBA00022840"/>
    </source>
</evidence>
<dbReference type="GO" id="GO:0042802">
    <property type="term" value="F:identical protein binding"/>
    <property type="evidence" value="ECO:0007669"/>
    <property type="project" value="TreeGrafter"/>
</dbReference>
<evidence type="ECO:0000313" key="11">
    <source>
        <dbReference type="EMBL" id="KKE82299.1"/>
    </source>
</evidence>
<dbReference type="SUPFAM" id="SSF52317">
    <property type="entry name" value="Class I glutamine amidotransferase-like"/>
    <property type="match status" value="1"/>
</dbReference>
<accession>A0A0F6AA65</accession>
<dbReference type="GO" id="GO:0005829">
    <property type="term" value="C:cytosol"/>
    <property type="evidence" value="ECO:0007669"/>
    <property type="project" value="TreeGrafter"/>
</dbReference>
<feature type="domain" description="Glutamine amidotransferase" evidence="10">
    <location>
        <begin position="32"/>
        <end position="118"/>
    </location>
</feature>
<keyword evidence="8" id="KW-0665">Pyrimidine biosynthesis</keyword>
<evidence type="ECO:0000256" key="1">
    <source>
        <dbReference type="ARBA" id="ARBA00005171"/>
    </source>
</evidence>
<dbReference type="RefSeq" id="WP_046357283.1">
    <property type="nucleotide sequence ID" value="NZ_AUXW01000166.1"/>
</dbReference>
<dbReference type="GO" id="GO:0005524">
    <property type="term" value="F:ATP binding"/>
    <property type="evidence" value="ECO:0007669"/>
    <property type="project" value="UniProtKB-KW"/>
</dbReference>
<evidence type="ECO:0000256" key="8">
    <source>
        <dbReference type="ARBA" id="ARBA00022975"/>
    </source>
</evidence>